<evidence type="ECO:0000313" key="3">
    <source>
        <dbReference type="Proteomes" id="UP000515498"/>
    </source>
</evidence>
<evidence type="ECO:0000256" key="1">
    <source>
        <dbReference type="SAM" id="Phobius"/>
    </source>
</evidence>
<keyword evidence="1" id="KW-0472">Membrane</keyword>
<name>A0A7G8PKJ3_9MYCO</name>
<feature type="transmembrane region" description="Helical" evidence="1">
    <location>
        <begin position="17"/>
        <end position="36"/>
    </location>
</feature>
<dbReference type="Proteomes" id="UP000515498">
    <property type="component" value="Chromosome"/>
</dbReference>
<dbReference type="EMBL" id="CP059894">
    <property type="protein sequence ID" value="QNJ94859.1"/>
    <property type="molecule type" value="Genomic_DNA"/>
</dbReference>
<keyword evidence="1" id="KW-0812">Transmembrane</keyword>
<accession>A0A7G8PKJ3</accession>
<reference evidence="2 3" key="1">
    <citation type="submission" date="2020-07" db="EMBL/GenBank/DDBJ databases">
        <title>Draft genome sequence of four isobutane-metabolizing strains capable of cometabolically degrading diverse ether contaminants.</title>
        <authorList>
            <person name="Chen W."/>
            <person name="Faulkner N."/>
            <person name="Smith C."/>
            <person name="Hyman M."/>
        </authorList>
    </citation>
    <scope>NUCLEOTIDE SEQUENCE [LARGE SCALE GENOMIC DNA]</scope>
    <source>
        <strain evidence="2 3">2A</strain>
    </source>
</reference>
<proteinExistence type="predicted"/>
<organism evidence="2 3">
    <name type="scientific">Mycolicibacterium fluoranthenivorans</name>
    <dbReference type="NCBI Taxonomy" id="258505"/>
    <lineage>
        <taxon>Bacteria</taxon>
        <taxon>Bacillati</taxon>
        <taxon>Actinomycetota</taxon>
        <taxon>Actinomycetes</taxon>
        <taxon>Mycobacteriales</taxon>
        <taxon>Mycobacteriaceae</taxon>
        <taxon>Mycolicibacterium</taxon>
    </lineage>
</organism>
<dbReference type="AlphaFoldDB" id="A0A7G8PKJ3"/>
<dbReference type="KEGG" id="mflu:HZU40_11750"/>
<sequence>MRLIMFDPVYWGTISDWTGALLTGLSVFGAAVVYAFDRRRERRSQASSVLVWLHPHEHGPPVLKMLNLSDKPVFDHGFVMTSRSKQQIRKLASEGWKQNRMFEWPPGDKFKLRDRRTLLNFHDGSELHLGKDQQCEFQPTLEYNSVVYDYYGYFRDASGKYWTVDARTQRLTSGWKRWRMGIGPAGLDAT</sequence>
<keyword evidence="1" id="KW-1133">Transmembrane helix</keyword>
<dbReference type="RefSeq" id="WP_187098457.1">
    <property type="nucleotide sequence ID" value="NZ_CP059894.1"/>
</dbReference>
<protein>
    <submittedName>
        <fullName evidence="2">Uncharacterized protein</fullName>
    </submittedName>
</protein>
<gene>
    <name evidence="2" type="ORF">HZU40_11750</name>
</gene>
<evidence type="ECO:0000313" key="2">
    <source>
        <dbReference type="EMBL" id="QNJ94859.1"/>
    </source>
</evidence>